<gene>
    <name evidence="1" type="ORF">V5799_032258</name>
</gene>
<dbReference type="Proteomes" id="UP001321473">
    <property type="component" value="Unassembled WGS sequence"/>
</dbReference>
<comment type="caution">
    <text evidence="1">The sequence shown here is derived from an EMBL/GenBank/DDBJ whole genome shotgun (WGS) entry which is preliminary data.</text>
</comment>
<organism evidence="1 2">
    <name type="scientific">Amblyomma americanum</name>
    <name type="common">Lone star tick</name>
    <dbReference type="NCBI Taxonomy" id="6943"/>
    <lineage>
        <taxon>Eukaryota</taxon>
        <taxon>Metazoa</taxon>
        <taxon>Ecdysozoa</taxon>
        <taxon>Arthropoda</taxon>
        <taxon>Chelicerata</taxon>
        <taxon>Arachnida</taxon>
        <taxon>Acari</taxon>
        <taxon>Parasitiformes</taxon>
        <taxon>Ixodida</taxon>
        <taxon>Ixodoidea</taxon>
        <taxon>Ixodidae</taxon>
        <taxon>Amblyomminae</taxon>
        <taxon>Amblyomma</taxon>
    </lineage>
</organism>
<reference evidence="1 2" key="1">
    <citation type="journal article" date="2023" name="Arcadia Sci">
        <title>De novo assembly of a long-read Amblyomma americanum tick genome.</title>
        <authorList>
            <person name="Chou S."/>
            <person name="Poskanzer K.E."/>
            <person name="Rollins M."/>
            <person name="Thuy-Boun P.S."/>
        </authorList>
    </citation>
    <scope>NUCLEOTIDE SEQUENCE [LARGE SCALE GENOMIC DNA]</scope>
    <source>
        <strain evidence="1">F_SG_1</strain>
        <tissue evidence="1">Salivary glands</tissue>
    </source>
</reference>
<evidence type="ECO:0000313" key="1">
    <source>
        <dbReference type="EMBL" id="KAK8765127.1"/>
    </source>
</evidence>
<proteinExistence type="predicted"/>
<keyword evidence="2" id="KW-1185">Reference proteome</keyword>
<protein>
    <submittedName>
        <fullName evidence="1">Uncharacterized protein</fullName>
    </submittedName>
</protein>
<dbReference type="EMBL" id="JARKHS020027681">
    <property type="protein sequence ID" value="KAK8765127.1"/>
    <property type="molecule type" value="Genomic_DNA"/>
</dbReference>
<evidence type="ECO:0000313" key="2">
    <source>
        <dbReference type="Proteomes" id="UP001321473"/>
    </source>
</evidence>
<sequence length="82" mass="8857">MLGKFQRWRCVCVTSSLQAAGSYDASFMRFSKAAPLGSKGLGRAPSPPRPLAVKAVHLCRVAAHLTPLDIRTRFSKAFAVPV</sequence>
<accession>A0AAQ4DRN7</accession>
<dbReference type="AlphaFoldDB" id="A0AAQ4DRN7"/>
<name>A0AAQ4DRN7_AMBAM</name>